<keyword evidence="1" id="KW-0175">Coiled coil</keyword>
<evidence type="ECO:0000256" key="1">
    <source>
        <dbReference type="SAM" id="Coils"/>
    </source>
</evidence>
<accession>A0A3R5YWH2</accession>
<feature type="transmembrane region" description="Helical" evidence="3">
    <location>
        <begin position="355"/>
        <end position="373"/>
    </location>
</feature>
<evidence type="ECO:0000256" key="2">
    <source>
        <dbReference type="SAM" id="MobiDB-lite"/>
    </source>
</evidence>
<sequence>MSYSFSLFLKDFASSSIAKISSGLGTLENKLRNSQSKLQNNFNKSVKSIDELNAKLQRLNAQRTASTSINDIRRLKTEINRTEREIRKLENLPPKGIGERIRALGGEMGGLVGLAGSVGLALQAWDGIKSIFNKGVELEQSNIKFEVLLGSAEKAKKMLGELTEYANFTPYSLSGLQKGAETMLGFGVAEEKILPNMKMLGDIAMGNEEKLSGLSLVYSQIMATGKLMGQDLLQLINQGFNPLQIISEQTGLSVGILKEKMEKGAISAQMVEEAFKIATSEGGRYYQMSEKMSESAGGKFSTMLDAFSAVVNKVGLKFAEWVKPIFDVGTSFAEKIIPFGQWVVSFLPSLENFTLFMQILGIAALGVGAYMLIANASTIALSIALGILEGIIWLVETAQWAWNLAMSMNPIGLVVAAIVVLIGVVVLLWNKFAWFRGAILGVWEVLKGLGNTIKNYVINRFKEMLSGIMGIGQALVKFFSGDFTGAIKTGGEAIKNLMGKNSAAQAISDGKKAFENFNIGWEAGKKANPVTANKNAHTTQGVGGGSGNGQSPKSNLFDSLLTDTGGGKKGKKKKAPKAAKDKAGSVISGGTRKTDIHINIQNLGTDTKIYVSSANEGISNLGQKLKEELLRVVNSANQMQTM</sequence>
<keyword evidence="3" id="KW-0812">Transmembrane</keyword>
<feature type="transmembrane region" description="Helical" evidence="3">
    <location>
        <begin position="380"/>
        <end position="402"/>
    </location>
</feature>
<dbReference type="PANTHER" id="PTHR37813:SF1">
    <property type="entry name" value="FELS-2 PROPHAGE PROTEIN"/>
    <property type="match status" value="1"/>
</dbReference>
<name>A0A3R5YWH2_ORNRH</name>
<dbReference type="RefSeq" id="WP_128501565.1">
    <property type="nucleotide sequence ID" value="NZ_CP035107.1"/>
</dbReference>
<dbReference type="Pfam" id="PF20155">
    <property type="entry name" value="TMP_3"/>
    <property type="match status" value="1"/>
</dbReference>
<dbReference type="NCBIfam" id="TIGR02675">
    <property type="entry name" value="tape_meas_nterm"/>
    <property type="match status" value="1"/>
</dbReference>
<feature type="coiled-coil region" evidence="1">
    <location>
        <begin position="42"/>
        <end position="92"/>
    </location>
</feature>
<reference evidence="5 6" key="1">
    <citation type="submission" date="2019-01" db="EMBL/GenBank/DDBJ databases">
        <title>Whole Genome of Ornithobacterium rhinotracheale FARPER-174b.</title>
        <authorList>
            <person name="Tataje-Lavanda L.A."/>
            <person name="Montalvan A."/>
            <person name="Montesinos R."/>
            <person name="Zimic M."/>
            <person name="Fernandez-Sanchez M."/>
            <person name="Fernandez-Diaz M."/>
        </authorList>
    </citation>
    <scope>NUCLEOTIDE SEQUENCE [LARGE SCALE GENOMIC DNA]</scope>
    <source>
        <strain evidence="5 6">FARPER-174b</strain>
    </source>
</reference>
<dbReference type="AlphaFoldDB" id="A0A3R5YWH2"/>
<dbReference type="InterPro" id="IPR013491">
    <property type="entry name" value="Tape_meas_N"/>
</dbReference>
<evidence type="ECO:0000256" key="3">
    <source>
        <dbReference type="SAM" id="Phobius"/>
    </source>
</evidence>
<keyword evidence="3" id="KW-0472">Membrane</keyword>
<organism evidence="5 6">
    <name type="scientific">Ornithobacterium rhinotracheale</name>
    <dbReference type="NCBI Taxonomy" id="28251"/>
    <lineage>
        <taxon>Bacteria</taxon>
        <taxon>Pseudomonadati</taxon>
        <taxon>Bacteroidota</taxon>
        <taxon>Flavobacteriia</taxon>
        <taxon>Flavobacteriales</taxon>
        <taxon>Weeksellaceae</taxon>
        <taxon>Ornithobacterium</taxon>
    </lineage>
</organism>
<dbReference type="OrthoDB" id="1219342at2"/>
<feature type="compositionally biased region" description="Basic residues" evidence="2">
    <location>
        <begin position="568"/>
        <end position="577"/>
    </location>
</feature>
<protein>
    <recommendedName>
        <fullName evidence="4">Tape measure protein N-terminal domain-containing protein</fullName>
    </recommendedName>
</protein>
<feature type="domain" description="Tape measure protein N-terminal" evidence="4">
    <location>
        <begin position="130"/>
        <end position="314"/>
    </location>
</feature>
<gene>
    <name evidence="5" type="ORF">EQP59_07130</name>
</gene>
<evidence type="ECO:0000259" key="4">
    <source>
        <dbReference type="Pfam" id="PF20155"/>
    </source>
</evidence>
<evidence type="ECO:0000313" key="5">
    <source>
        <dbReference type="EMBL" id="QAR31118.1"/>
    </source>
</evidence>
<dbReference type="Proteomes" id="UP000287701">
    <property type="component" value="Chromosome"/>
</dbReference>
<proteinExistence type="predicted"/>
<feature type="region of interest" description="Disordered" evidence="2">
    <location>
        <begin position="533"/>
        <end position="588"/>
    </location>
</feature>
<feature type="transmembrane region" description="Helical" evidence="3">
    <location>
        <begin position="408"/>
        <end position="429"/>
    </location>
</feature>
<dbReference type="EMBL" id="CP035107">
    <property type="protein sequence ID" value="QAR31118.1"/>
    <property type="molecule type" value="Genomic_DNA"/>
</dbReference>
<keyword evidence="3" id="KW-1133">Transmembrane helix</keyword>
<dbReference type="PANTHER" id="PTHR37813">
    <property type="entry name" value="FELS-2 PROPHAGE PROTEIN"/>
    <property type="match status" value="1"/>
</dbReference>
<evidence type="ECO:0000313" key="6">
    <source>
        <dbReference type="Proteomes" id="UP000287701"/>
    </source>
</evidence>